<evidence type="ECO:0000313" key="3">
    <source>
        <dbReference type="Proteomes" id="UP000821837"/>
    </source>
</evidence>
<dbReference type="Proteomes" id="UP000821837">
    <property type="component" value="Unassembled WGS sequence"/>
</dbReference>
<sequence>MECSWTLSRDALPSAKLTFSEVARPSGVDRDLDRDLDPERPAPVRDRCRDPCLSVLNTLPYAGAKEKRAVSAHGLDKEQREIQLLFPGQKQEMELVDWLRGHG</sequence>
<proteinExistence type="predicted"/>
<gene>
    <name evidence="2" type="ORF">HPB52_008602</name>
</gene>
<name>A0A9D4SS11_RHISA</name>
<reference evidence="2" key="2">
    <citation type="submission" date="2021-09" db="EMBL/GenBank/DDBJ databases">
        <authorList>
            <person name="Jia N."/>
            <person name="Wang J."/>
            <person name="Shi W."/>
            <person name="Du L."/>
            <person name="Sun Y."/>
            <person name="Zhan W."/>
            <person name="Jiang J."/>
            <person name="Wang Q."/>
            <person name="Zhang B."/>
            <person name="Ji P."/>
            <person name="Sakyi L.B."/>
            <person name="Cui X."/>
            <person name="Yuan T."/>
            <person name="Jiang B."/>
            <person name="Yang W."/>
            <person name="Lam T.T.-Y."/>
            <person name="Chang Q."/>
            <person name="Ding S."/>
            <person name="Wang X."/>
            <person name="Zhu J."/>
            <person name="Ruan X."/>
            <person name="Zhao L."/>
            <person name="Wei J."/>
            <person name="Que T."/>
            <person name="Du C."/>
            <person name="Cheng J."/>
            <person name="Dai P."/>
            <person name="Han X."/>
            <person name="Huang E."/>
            <person name="Gao Y."/>
            <person name="Liu J."/>
            <person name="Shao H."/>
            <person name="Ye R."/>
            <person name="Li L."/>
            <person name="Wei W."/>
            <person name="Wang X."/>
            <person name="Wang C."/>
            <person name="Huo Q."/>
            <person name="Li W."/>
            <person name="Guo W."/>
            <person name="Chen H."/>
            <person name="Chen S."/>
            <person name="Zhou L."/>
            <person name="Zhou L."/>
            <person name="Ni X."/>
            <person name="Tian J."/>
            <person name="Zhou Y."/>
            <person name="Sheng Y."/>
            <person name="Liu T."/>
            <person name="Pan Y."/>
            <person name="Xia L."/>
            <person name="Li J."/>
            <person name="Zhao F."/>
            <person name="Cao W."/>
        </authorList>
    </citation>
    <scope>NUCLEOTIDE SEQUENCE</scope>
    <source>
        <strain evidence="2">Rsan-2018</strain>
        <tissue evidence="2">Larvae</tissue>
    </source>
</reference>
<evidence type="ECO:0000256" key="1">
    <source>
        <dbReference type="SAM" id="MobiDB-lite"/>
    </source>
</evidence>
<evidence type="ECO:0000313" key="2">
    <source>
        <dbReference type="EMBL" id="KAH7943451.1"/>
    </source>
</evidence>
<comment type="caution">
    <text evidence="2">The sequence shown here is derived from an EMBL/GenBank/DDBJ whole genome shotgun (WGS) entry which is preliminary data.</text>
</comment>
<organism evidence="2 3">
    <name type="scientific">Rhipicephalus sanguineus</name>
    <name type="common">Brown dog tick</name>
    <name type="synonym">Ixodes sanguineus</name>
    <dbReference type="NCBI Taxonomy" id="34632"/>
    <lineage>
        <taxon>Eukaryota</taxon>
        <taxon>Metazoa</taxon>
        <taxon>Ecdysozoa</taxon>
        <taxon>Arthropoda</taxon>
        <taxon>Chelicerata</taxon>
        <taxon>Arachnida</taxon>
        <taxon>Acari</taxon>
        <taxon>Parasitiformes</taxon>
        <taxon>Ixodida</taxon>
        <taxon>Ixodoidea</taxon>
        <taxon>Ixodidae</taxon>
        <taxon>Rhipicephalinae</taxon>
        <taxon>Rhipicephalus</taxon>
        <taxon>Rhipicephalus</taxon>
    </lineage>
</organism>
<feature type="region of interest" description="Disordered" evidence="1">
    <location>
        <begin position="23"/>
        <end position="44"/>
    </location>
</feature>
<keyword evidence="3" id="KW-1185">Reference proteome</keyword>
<protein>
    <submittedName>
        <fullName evidence="2">Uncharacterized protein</fullName>
    </submittedName>
</protein>
<dbReference type="EMBL" id="JABSTV010001253">
    <property type="protein sequence ID" value="KAH7943451.1"/>
    <property type="molecule type" value="Genomic_DNA"/>
</dbReference>
<reference evidence="2" key="1">
    <citation type="journal article" date="2020" name="Cell">
        <title>Large-Scale Comparative Analyses of Tick Genomes Elucidate Their Genetic Diversity and Vector Capacities.</title>
        <authorList>
            <consortium name="Tick Genome and Microbiome Consortium (TIGMIC)"/>
            <person name="Jia N."/>
            <person name="Wang J."/>
            <person name="Shi W."/>
            <person name="Du L."/>
            <person name="Sun Y."/>
            <person name="Zhan W."/>
            <person name="Jiang J.F."/>
            <person name="Wang Q."/>
            <person name="Zhang B."/>
            <person name="Ji P."/>
            <person name="Bell-Sakyi L."/>
            <person name="Cui X.M."/>
            <person name="Yuan T.T."/>
            <person name="Jiang B.G."/>
            <person name="Yang W.F."/>
            <person name="Lam T.T."/>
            <person name="Chang Q.C."/>
            <person name="Ding S.J."/>
            <person name="Wang X.J."/>
            <person name="Zhu J.G."/>
            <person name="Ruan X.D."/>
            <person name="Zhao L."/>
            <person name="Wei J.T."/>
            <person name="Ye R.Z."/>
            <person name="Que T.C."/>
            <person name="Du C.H."/>
            <person name="Zhou Y.H."/>
            <person name="Cheng J.X."/>
            <person name="Dai P.F."/>
            <person name="Guo W.B."/>
            <person name="Han X.H."/>
            <person name="Huang E.J."/>
            <person name="Li L.F."/>
            <person name="Wei W."/>
            <person name="Gao Y.C."/>
            <person name="Liu J.Z."/>
            <person name="Shao H.Z."/>
            <person name="Wang X."/>
            <person name="Wang C.C."/>
            <person name="Yang T.C."/>
            <person name="Huo Q.B."/>
            <person name="Li W."/>
            <person name="Chen H.Y."/>
            <person name="Chen S.E."/>
            <person name="Zhou L.G."/>
            <person name="Ni X.B."/>
            <person name="Tian J.H."/>
            <person name="Sheng Y."/>
            <person name="Liu T."/>
            <person name="Pan Y.S."/>
            <person name="Xia L.Y."/>
            <person name="Li J."/>
            <person name="Zhao F."/>
            <person name="Cao W.C."/>
        </authorList>
    </citation>
    <scope>NUCLEOTIDE SEQUENCE</scope>
    <source>
        <strain evidence="2">Rsan-2018</strain>
    </source>
</reference>
<accession>A0A9D4SS11</accession>
<dbReference type="AlphaFoldDB" id="A0A9D4SS11"/>
<feature type="compositionally biased region" description="Basic and acidic residues" evidence="1">
    <location>
        <begin position="27"/>
        <end position="44"/>
    </location>
</feature>